<dbReference type="InterPro" id="IPR015867">
    <property type="entry name" value="N-reg_PII/ATP_PRibTrfase_C"/>
</dbReference>
<evidence type="ECO:0000313" key="1">
    <source>
        <dbReference type="EMBL" id="MBA6149359.1"/>
    </source>
</evidence>
<protein>
    <submittedName>
        <fullName evidence="1">DUF3240 family protein</fullName>
    </submittedName>
</protein>
<comment type="caution">
    <text evidence="1">The sequence shown here is derived from an EMBL/GenBank/DDBJ whole genome shotgun (WGS) entry which is preliminary data.</text>
</comment>
<dbReference type="Pfam" id="PF11582">
    <property type="entry name" value="DUF3240"/>
    <property type="match status" value="1"/>
</dbReference>
<organism evidence="1 2">
    <name type="scientific">Pseudomonas juntendi</name>
    <dbReference type="NCBI Taxonomy" id="2666183"/>
    <lineage>
        <taxon>Bacteria</taxon>
        <taxon>Pseudomonadati</taxon>
        <taxon>Pseudomonadota</taxon>
        <taxon>Gammaproteobacteria</taxon>
        <taxon>Pseudomonadales</taxon>
        <taxon>Pseudomonadaceae</taxon>
        <taxon>Pseudomonas</taxon>
    </lineage>
</organism>
<sequence length="100" mass="11185">MPDIWLTLLCTPSLEEKIIDHLLVSVGTRIFTSATVAAHGLSTDALNPIERVMGRARAVQIQLVVEQQLLEPLLDSLRQEFPNTGVRYWTVQVSQFGELV</sequence>
<name>A0A7W2LYF8_9PSED</name>
<reference evidence="1 2" key="1">
    <citation type="submission" date="2020-07" db="EMBL/GenBank/DDBJ databases">
        <title>Diversity of carbapenemase encoding genes among Pseudomonas putida group clinical isolates in a tertiary Brazilian hospital.</title>
        <authorList>
            <person name="Alberto-Lei F."/>
            <person name="Nodari C.S."/>
            <person name="Streling A.P."/>
            <person name="Paulino J.T."/>
            <person name="Bessa-Neto F.O."/>
            <person name="Cayo R."/>
            <person name="Gales A.C."/>
        </authorList>
    </citation>
    <scope>NUCLEOTIDE SEQUENCE [LARGE SCALE GENOMIC DNA]</scope>
    <source>
        <strain evidence="1 2">11213</strain>
    </source>
</reference>
<dbReference type="InterPro" id="IPR021634">
    <property type="entry name" value="DUF3240"/>
</dbReference>
<dbReference type="RefSeq" id="WP_182336876.1">
    <property type="nucleotide sequence ID" value="NZ_JACGDA010000041.1"/>
</dbReference>
<accession>A0A7W2LYF8</accession>
<dbReference type="Proteomes" id="UP000577346">
    <property type="component" value="Unassembled WGS sequence"/>
</dbReference>
<gene>
    <name evidence="1" type="ORF">H4C15_17860</name>
</gene>
<evidence type="ECO:0000313" key="2">
    <source>
        <dbReference type="Proteomes" id="UP000577346"/>
    </source>
</evidence>
<proteinExistence type="predicted"/>
<dbReference type="EMBL" id="JACGDA010000041">
    <property type="protein sequence ID" value="MBA6149359.1"/>
    <property type="molecule type" value="Genomic_DNA"/>
</dbReference>
<dbReference type="Gene3D" id="3.30.70.120">
    <property type="match status" value="1"/>
</dbReference>
<dbReference type="AlphaFoldDB" id="A0A7W2LYF8"/>